<reference evidence="4 6" key="1">
    <citation type="submission" date="2018-09" db="EMBL/GenBank/DDBJ databases">
        <title>Genomic investigation of the strawberry pathogen Phytophthora fragariae indicates pathogenicity is determined by transcriptional variation in three key races.</title>
        <authorList>
            <person name="Adams T.M."/>
            <person name="Armitage A.D."/>
            <person name="Sobczyk M.K."/>
            <person name="Bates H.J."/>
            <person name="Dunwell J.M."/>
            <person name="Nellist C.F."/>
            <person name="Harrison R.J."/>
        </authorList>
    </citation>
    <scope>NUCLEOTIDE SEQUENCE [LARGE SCALE GENOMIC DNA]</scope>
    <source>
        <strain evidence="2 4">SCRP249</strain>
        <strain evidence="1 6">SCRP324</strain>
        <strain evidence="3 5">SCRP333</strain>
    </source>
</reference>
<protein>
    <submittedName>
        <fullName evidence="2">Uncharacterized protein</fullName>
    </submittedName>
</protein>
<dbReference type="EMBL" id="QXFV01001441">
    <property type="protein sequence ID" value="KAE9005765.1"/>
    <property type="molecule type" value="Genomic_DNA"/>
</dbReference>
<evidence type="ECO:0000313" key="5">
    <source>
        <dbReference type="Proteomes" id="UP000434957"/>
    </source>
</evidence>
<evidence type="ECO:0000313" key="2">
    <source>
        <dbReference type="EMBL" id="KAE9005765.1"/>
    </source>
</evidence>
<keyword evidence="5" id="KW-1185">Reference proteome</keyword>
<dbReference type="EMBL" id="QXFU01001463">
    <property type="protein sequence ID" value="KAE9001899.1"/>
    <property type="molecule type" value="Genomic_DNA"/>
</dbReference>
<comment type="caution">
    <text evidence="2">The sequence shown here is derived from an EMBL/GenBank/DDBJ whole genome shotgun (WGS) entry which is preliminary data.</text>
</comment>
<accession>A0A6A3KL49</accession>
<name>A0A6A3KL49_9STRA</name>
<dbReference type="OrthoDB" id="1274115at2759"/>
<evidence type="ECO:0000313" key="4">
    <source>
        <dbReference type="Proteomes" id="UP000429607"/>
    </source>
</evidence>
<dbReference type="Proteomes" id="UP000434957">
    <property type="component" value="Unassembled WGS sequence"/>
</dbReference>
<dbReference type="EMBL" id="QXFT01001438">
    <property type="protein sequence ID" value="KAE9318673.1"/>
    <property type="molecule type" value="Genomic_DNA"/>
</dbReference>
<evidence type="ECO:0000313" key="6">
    <source>
        <dbReference type="Proteomes" id="UP000435112"/>
    </source>
</evidence>
<organism evidence="2 4">
    <name type="scientific">Phytophthora rubi</name>
    <dbReference type="NCBI Taxonomy" id="129364"/>
    <lineage>
        <taxon>Eukaryota</taxon>
        <taxon>Sar</taxon>
        <taxon>Stramenopiles</taxon>
        <taxon>Oomycota</taxon>
        <taxon>Peronosporomycetes</taxon>
        <taxon>Peronosporales</taxon>
        <taxon>Peronosporaceae</taxon>
        <taxon>Phytophthora</taxon>
    </lineage>
</organism>
<dbReference type="AlphaFoldDB" id="A0A6A3KL49"/>
<proteinExistence type="predicted"/>
<sequence>MAMGVYGSTKFALAGLSLALRAELEMFDIDAKQPGDPAKGAQVIVEVLTKSARCAGKAIPGRMLLGNDAVKIGDGVLDQNCREFEDVLLCAGVEIVASETTIESAEQFKANCQLVMGPNEALMDVELVLTPAKCPRY</sequence>
<dbReference type="Gene3D" id="3.40.50.720">
    <property type="entry name" value="NAD(P)-binding Rossmann-like Domain"/>
    <property type="match status" value="1"/>
</dbReference>
<dbReference type="Proteomes" id="UP000435112">
    <property type="component" value="Unassembled WGS sequence"/>
</dbReference>
<evidence type="ECO:0000313" key="3">
    <source>
        <dbReference type="EMBL" id="KAE9318673.1"/>
    </source>
</evidence>
<evidence type="ECO:0000313" key="1">
    <source>
        <dbReference type="EMBL" id="KAE9001899.1"/>
    </source>
</evidence>
<gene>
    <name evidence="2" type="ORF">PR001_g17367</name>
    <name evidence="1" type="ORF">PR002_g17787</name>
    <name evidence="3" type="ORF">PR003_g18175</name>
</gene>
<dbReference type="Proteomes" id="UP000429607">
    <property type="component" value="Unassembled WGS sequence"/>
</dbReference>